<reference evidence="1 2" key="1">
    <citation type="submission" date="2018-08" db="EMBL/GenBank/DDBJ databases">
        <title>A genome reference for cultivated species of the human gut microbiota.</title>
        <authorList>
            <person name="Zou Y."/>
            <person name="Xue W."/>
            <person name="Luo G."/>
        </authorList>
    </citation>
    <scope>NUCLEOTIDE SEQUENCE [LARGE SCALE GENOMIC DNA]</scope>
    <source>
        <strain evidence="1 2">AF37-6AC</strain>
    </source>
</reference>
<organism evidence="1 2">
    <name type="scientific">Blautia obeum</name>
    <dbReference type="NCBI Taxonomy" id="40520"/>
    <lineage>
        <taxon>Bacteria</taxon>
        <taxon>Bacillati</taxon>
        <taxon>Bacillota</taxon>
        <taxon>Clostridia</taxon>
        <taxon>Lachnospirales</taxon>
        <taxon>Lachnospiraceae</taxon>
        <taxon>Blautia</taxon>
    </lineage>
</organism>
<dbReference type="EMBL" id="QROS01000008">
    <property type="protein sequence ID" value="RHL46030.1"/>
    <property type="molecule type" value="Genomic_DNA"/>
</dbReference>
<gene>
    <name evidence="1" type="ORF">DW021_11315</name>
</gene>
<dbReference type="GeneID" id="97508330"/>
<name>A0A415LBX2_9FIRM</name>
<evidence type="ECO:0000313" key="1">
    <source>
        <dbReference type="EMBL" id="RHL46030.1"/>
    </source>
</evidence>
<dbReference type="RefSeq" id="WP_002801797.1">
    <property type="nucleotide sequence ID" value="NZ_JAJCIU010000053.1"/>
</dbReference>
<protein>
    <recommendedName>
        <fullName evidence="3">Cpp4</fullName>
    </recommendedName>
</protein>
<dbReference type="Proteomes" id="UP000285897">
    <property type="component" value="Unassembled WGS sequence"/>
</dbReference>
<comment type="caution">
    <text evidence="1">The sequence shown here is derived from an EMBL/GenBank/DDBJ whole genome shotgun (WGS) entry which is preliminary data.</text>
</comment>
<evidence type="ECO:0000313" key="2">
    <source>
        <dbReference type="Proteomes" id="UP000285897"/>
    </source>
</evidence>
<sequence length="140" mass="16643">MRTEYKHNPPIPYSLHDMRVKKIIIQDKTIVLEFEDGYEKLTEPFEQVEGNITIEGVDFDCTCVMLQSKWGNYGKFNGEKLELERFIKRYKNYSFEIVDELYGYNQVLYSGYLSILETEDLVQMDISIYFTGKIIYDTKE</sequence>
<evidence type="ECO:0008006" key="3">
    <source>
        <dbReference type="Google" id="ProtNLM"/>
    </source>
</evidence>
<dbReference type="AlphaFoldDB" id="A0A415LBX2"/>
<proteinExistence type="predicted"/>
<accession>A0A415LBX2</accession>